<sequence>MLAQQNNTLNQQNIQNNLTQNNLTQNTLNQQNIQNIQNIIQTYPGIEPALATLFQGIQATFLNVSERNDALLQALSGLEMELKAEGGNTAQLASQYVQEQLDRFAIDMSLQNAGNIREIMDNKARINKVGLITESLAEGQSAMQQTLEQVPEQLSTLPGRVIDALNRSVSNPINKLSGILEQAQNTAQAIGDNGGSRGGEGDGGPGLQEQKMMNDTLKQIASALNKTPRMPWDDKPRTVDNYFATVPRFRKNPRAPFTVPQNVGARVIKPYGPKVYYVPQGFGGIQDK</sequence>
<proteinExistence type="predicted"/>
<dbReference type="VEuPathDB" id="FungiDB:AMAG_19414"/>
<reference evidence="1 2" key="1">
    <citation type="submission" date="2009-11" db="EMBL/GenBank/DDBJ databases">
        <title>Annotation of Allomyces macrogynus ATCC 38327.</title>
        <authorList>
            <consortium name="The Broad Institute Genome Sequencing Platform"/>
            <person name="Russ C."/>
            <person name="Cuomo C."/>
            <person name="Burger G."/>
            <person name="Gray M.W."/>
            <person name="Holland P.W.H."/>
            <person name="King N."/>
            <person name="Lang F.B.F."/>
            <person name="Roger A.J."/>
            <person name="Ruiz-Trillo I."/>
            <person name="Young S.K."/>
            <person name="Zeng Q."/>
            <person name="Gargeya S."/>
            <person name="Fitzgerald M."/>
            <person name="Haas B."/>
            <person name="Abouelleil A."/>
            <person name="Alvarado L."/>
            <person name="Arachchi H.M."/>
            <person name="Berlin A."/>
            <person name="Chapman S.B."/>
            <person name="Gearin G."/>
            <person name="Goldberg J."/>
            <person name="Griggs A."/>
            <person name="Gujja S."/>
            <person name="Hansen M."/>
            <person name="Heiman D."/>
            <person name="Howarth C."/>
            <person name="Larimer J."/>
            <person name="Lui A."/>
            <person name="MacDonald P.J.P."/>
            <person name="McCowen C."/>
            <person name="Montmayeur A."/>
            <person name="Murphy C."/>
            <person name="Neiman D."/>
            <person name="Pearson M."/>
            <person name="Priest M."/>
            <person name="Roberts A."/>
            <person name="Saif S."/>
            <person name="Shea T."/>
            <person name="Sisk P."/>
            <person name="Stolte C."/>
            <person name="Sykes S."/>
            <person name="Wortman J."/>
            <person name="Nusbaum C."/>
            <person name="Birren B."/>
        </authorList>
    </citation>
    <scope>NUCLEOTIDE SEQUENCE [LARGE SCALE GENOMIC DNA]</scope>
    <source>
        <strain evidence="1 2">ATCC 38327</strain>
    </source>
</reference>
<dbReference type="OrthoDB" id="10376582at2759"/>
<gene>
    <name evidence="1" type="ORF">AMAG_19414</name>
</gene>
<accession>A0A0L0SRQ0</accession>
<dbReference type="Proteomes" id="UP000054350">
    <property type="component" value="Unassembled WGS sequence"/>
</dbReference>
<dbReference type="EMBL" id="GG745346">
    <property type="protein sequence ID" value="KNE65040.1"/>
    <property type="molecule type" value="Genomic_DNA"/>
</dbReference>
<keyword evidence="2" id="KW-1185">Reference proteome</keyword>
<name>A0A0L0SRQ0_ALLM3</name>
<reference evidence="2" key="2">
    <citation type="submission" date="2009-11" db="EMBL/GenBank/DDBJ databases">
        <title>The Genome Sequence of Allomyces macrogynus strain ATCC 38327.</title>
        <authorList>
            <consortium name="The Broad Institute Genome Sequencing Platform"/>
            <person name="Russ C."/>
            <person name="Cuomo C."/>
            <person name="Shea T."/>
            <person name="Young S.K."/>
            <person name="Zeng Q."/>
            <person name="Koehrsen M."/>
            <person name="Haas B."/>
            <person name="Borodovsky M."/>
            <person name="Guigo R."/>
            <person name="Alvarado L."/>
            <person name="Berlin A."/>
            <person name="Borenstein D."/>
            <person name="Chen Z."/>
            <person name="Engels R."/>
            <person name="Freedman E."/>
            <person name="Gellesch M."/>
            <person name="Goldberg J."/>
            <person name="Griggs A."/>
            <person name="Gujja S."/>
            <person name="Heiman D."/>
            <person name="Hepburn T."/>
            <person name="Howarth C."/>
            <person name="Jen D."/>
            <person name="Larson L."/>
            <person name="Lewis B."/>
            <person name="Mehta T."/>
            <person name="Park D."/>
            <person name="Pearson M."/>
            <person name="Roberts A."/>
            <person name="Saif S."/>
            <person name="Shenoy N."/>
            <person name="Sisk P."/>
            <person name="Stolte C."/>
            <person name="Sykes S."/>
            <person name="Walk T."/>
            <person name="White J."/>
            <person name="Yandava C."/>
            <person name="Burger G."/>
            <person name="Gray M.W."/>
            <person name="Holland P.W.H."/>
            <person name="King N."/>
            <person name="Lang F.B.F."/>
            <person name="Roger A.J."/>
            <person name="Ruiz-Trillo I."/>
            <person name="Lander E."/>
            <person name="Nusbaum C."/>
        </authorList>
    </citation>
    <scope>NUCLEOTIDE SEQUENCE [LARGE SCALE GENOMIC DNA]</scope>
    <source>
        <strain evidence="2">ATCC 38327</strain>
    </source>
</reference>
<evidence type="ECO:0000313" key="2">
    <source>
        <dbReference type="Proteomes" id="UP000054350"/>
    </source>
</evidence>
<protein>
    <submittedName>
        <fullName evidence="1">Uncharacterized protein</fullName>
    </submittedName>
</protein>
<dbReference type="AlphaFoldDB" id="A0A0L0SRQ0"/>
<organism evidence="1 2">
    <name type="scientific">Allomyces macrogynus (strain ATCC 38327)</name>
    <name type="common">Allomyces javanicus var. macrogynus</name>
    <dbReference type="NCBI Taxonomy" id="578462"/>
    <lineage>
        <taxon>Eukaryota</taxon>
        <taxon>Fungi</taxon>
        <taxon>Fungi incertae sedis</taxon>
        <taxon>Blastocladiomycota</taxon>
        <taxon>Blastocladiomycetes</taxon>
        <taxon>Blastocladiales</taxon>
        <taxon>Blastocladiaceae</taxon>
        <taxon>Allomyces</taxon>
    </lineage>
</organism>
<evidence type="ECO:0000313" key="1">
    <source>
        <dbReference type="EMBL" id="KNE65040.1"/>
    </source>
</evidence>